<comment type="caution">
    <text evidence="1">The sequence shown here is derived from an EMBL/GenBank/DDBJ whole genome shotgun (WGS) entry which is preliminary data.</text>
</comment>
<reference evidence="2" key="1">
    <citation type="submission" date="2017-09" db="EMBL/GenBank/DDBJ databases">
        <title>Depth-based differentiation of microbial function through sediment-hosted aquifers and enrichment of novel symbionts in the deep terrestrial subsurface.</title>
        <authorList>
            <person name="Probst A.J."/>
            <person name="Ladd B."/>
            <person name="Jarett J.K."/>
            <person name="Geller-Mcgrath D.E."/>
            <person name="Sieber C.M.K."/>
            <person name="Emerson J.B."/>
            <person name="Anantharaman K."/>
            <person name="Thomas B.C."/>
            <person name="Malmstrom R."/>
            <person name="Stieglmeier M."/>
            <person name="Klingl A."/>
            <person name="Woyke T."/>
            <person name="Ryan C.M."/>
            <person name="Banfield J.F."/>
        </authorList>
    </citation>
    <scope>NUCLEOTIDE SEQUENCE [LARGE SCALE GENOMIC DNA]</scope>
</reference>
<dbReference type="Proteomes" id="UP000230730">
    <property type="component" value="Unassembled WGS sequence"/>
</dbReference>
<evidence type="ECO:0000313" key="1">
    <source>
        <dbReference type="EMBL" id="PIR99770.1"/>
    </source>
</evidence>
<proteinExistence type="predicted"/>
<feature type="non-terminal residue" evidence="1">
    <location>
        <position position="1"/>
    </location>
</feature>
<sequence>GLHSEAVPMTFENLPKRNFKITRTEFMGSSRTLNIATTSATWKTSEFFTSNSAAMFTVEF</sequence>
<name>A0A2H0VN73_9BACT</name>
<accession>A0A2H0VN73</accession>
<dbReference type="EMBL" id="PFAE01000036">
    <property type="protein sequence ID" value="PIR99770.1"/>
    <property type="molecule type" value="Genomic_DNA"/>
</dbReference>
<organism evidence="1 2">
    <name type="scientific">Candidatus Collierbacteria bacterium CG10_big_fil_rev_8_21_14_0_10_43_36</name>
    <dbReference type="NCBI Taxonomy" id="1974534"/>
    <lineage>
        <taxon>Bacteria</taxon>
        <taxon>Candidatus Collieribacteriota</taxon>
    </lineage>
</organism>
<dbReference type="AlphaFoldDB" id="A0A2H0VN73"/>
<protein>
    <submittedName>
        <fullName evidence="1">Uncharacterized protein</fullName>
    </submittedName>
</protein>
<evidence type="ECO:0000313" key="2">
    <source>
        <dbReference type="Proteomes" id="UP000230730"/>
    </source>
</evidence>
<gene>
    <name evidence="1" type="ORF">COT86_02230</name>
</gene>